<accession>A0A087M183</accession>
<dbReference type="OrthoDB" id="7872036at2"/>
<dbReference type="AlphaFoldDB" id="A0A087M183"/>
<dbReference type="Proteomes" id="UP000028981">
    <property type="component" value="Unassembled WGS sequence"/>
</dbReference>
<evidence type="ECO:0000313" key="2">
    <source>
        <dbReference type="Proteomes" id="UP000028981"/>
    </source>
</evidence>
<reference evidence="1 2" key="1">
    <citation type="submission" date="2014-08" db="EMBL/GenBank/DDBJ databases">
        <authorList>
            <person name="Hassan Y.I."/>
            <person name="Lepp D."/>
            <person name="Zhou T."/>
        </authorList>
    </citation>
    <scope>NUCLEOTIDE SEQUENCE [LARGE SCALE GENOMIC DNA]</scope>
    <source>
        <strain evidence="1 2">IFO13584</strain>
    </source>
</reference>
<evidence type="ECO:0000313" key="1">
    <source>
        <dbReference type="EMBL" id="KFL30636.1"/>
    </source>
</evidence>
<dbReference type="STRING" id="46914.JP75_14270"/>
<gene>
    <name evidence="1" type="ORF">JP75_14270</name>
</gene>
<dbReference type="RefSeq" id="WP_035083887.1">
    <property type="nucleotide sequence ID" value="NZ_JQGC01000012.1"/>
</dbReference>
<sequence length="653" mass="72234">MSWRYSKDKLVPLADVVPAFLTFEPKADESLVGFIDRTFARTVFANPIAALAQAGIATNRPDFLASLDLNEGQIDALARRLGVSAALIRDRLHPDSRMLGSGVRGVDFHGQFLRLTFLERERRRVSPRALEISPYHRAIWDVRPIAFDPDTMELLLSDCPVCAKPLGRRRLCGPEKCDKCIDDRGLPSTDLRDHLQPMVPEEEWELLRNIAGLVDTDPKTRERSCLRFPEPWRSLGPGEIFHILVEMSVANEAAIGQLGPSSPSLPLKPTSLHSVGQVLAGGLDTFFDWAGTTLTRKDLPHWTVDRPVATTGFERLVKCPHISPAAKSLLSEMRSGSRVATRLRRTGAFAWLNAKNLAEEFDLDLTRAQMIVTRLKSVLKQVPDPAAAGVPTSKEAFAALLPRAVGTVSLNNAAFVLKAGVEVVTGLEEIGVLNAVPEPVSLLIEASKSFYEADVRERLASFLSAVTHERGASLFPTMEAVLKNSGLRPLPFAAAWHLAMSGDVRLLREDDEVNDWLRDVYVADEAPFVELLRAHPLTRSLRDLPPEVTTQVAAQMIDSDIVVVGQLVRNKILVPTSGARPLLFPREQIERFVAAYVSTPELKRALGISSAGRFDRQYRDLPESAFEFPNQRSRFYRRKDCAFILAAAAARAA</sequence>
<keyword evidence="2" id="KW-1185">Reference proteome</keyword>
<dbReference type="EMBL" id="JQGC01000012">
    <property type="protein sequence ID" value="KFL30636.1"/>
    <property type="molecule type" value="Genomic_DNA"/>
</dbReference>
<organism evidence="1 2">
    <name type="scientific">Devosia riboflavina</name>
    <dbReference type="NCBI Taxonomy" id="46914"/>
    <lineage>
        <taxon>Bacteria</taxon>
        <taxon>Pseudomonadati</taxon>
        <taxon>Pseudomonadota</taxon>
        <taxon>Alphaproteobacteria</taxon>
        <taxon>Hyphomicrobiales</taxon>
        <taxon>Devosiaceae</taxon>
        <taxon>Devosia</taxon>
    </lineage>
</organism>
<name>A0A087M183_9HYPH</name>
<comment type="caution">
    <text evidence="1">The sequence shown here is derived from an EMBL/GenBank/DDBJ whole genome shotgun (WGS) entry which is preliminary data.</text>
</comment>
<proteinExistence type="predicted"/>
<protein>
    <submittedName>
        <fullName evidence="1">Uncharacterized protein</fullName>
    </submittedName>
</protein>